<name>A0AAW3YVC7_9GAMM</name>
<gene>
    <name evidence="2" type="ORF">ID854_12420</name>
</gene>
<proteinExistence type="predicted"/>
<comment type="caution">
    <text evidence="2">The sequence shown here is derived from an EMBL/GenBank/DDBJ whole genome shotgun (WGS) entry which is preliminary data.</text>
</comment>
<accession>A0AAW3YVC7</accession>
<reference evidence="2" key="2">
    <citation type="journal article" date="2024" name="Toxins">
        <title>Genome Sequence Analysis of Native Xenorhabdus Strains Isolated from Entomopathogenic Nematodes in Argentina.</title>
        <authorList>
            <person name="Palma L."/>
            <person name="Frizzo L."/>
            <person name="Kaiser S."/>
            <person name="Berry C."/>
            <person name="Caballero P."/>
            <person name="Bode H.B."/>
            <person name="Del Valle E.E."/>
        </authorList>
    </citation>
    <scope>NUCLEOTIDE SEQUENCE</scope>
    <source>
        <strain evidence="2">M</strain>
    </source>
</reference>
<evidence type="ECO:0000256" key="1">
    <source>
        <dbReference type="SAM" id="Phobius"/>
    </source>
</evidence>
<keyword evidence="1" id="KW-0472">Membrane</keyword>
<dbReference type="Proteomes" id="UP001193920">
    <property type="component" value="Unassembled WGS sequence"/>
</dbReference>
<keyword evidence="1" id="KW-1133">Transmembrane helix</keyword>
<dbReference type="EMBL" id="JACXBF010000269">
    <property type="protein sequence ID" value="MBD2801241.1"/>
    <property type="molecule type" value="Genomic_DNA"/>
</dbReference>
<keyword evidence="1" id="KW-0812">Transmembrane</keyword>
<sequence length="253" mass="30313">MYLLGSIIAFVLFLNNYVKTWHANEKAYLEGVGYARKDHGEYFYLNPKLPEYQKKYEYIAHDKSISFFKYWHIRYSKDIFYSKERTRESLIIDGGFFSLYLFFIIASLYFLFRVRNVPPFIIDRKRQIFYTWHKGKVYAANYSQLEVYNSAGNLGLKTCGYDKNNNLISYFYSPKFPGFFDKRVGKDYLLAFVAKYFLQGKDAVSLVDYKRRKPFFRLREEPKPVNWELQVEKILAEVERLRSHNISVSDENK</sequence>
<protein>
    <submittedName>
        <fullName evidence="2">Uncharacterized protein</fullName>
    </submittedName>
</protein>
<dbReference type="AlphaFoldDB" id="A0AAW3YVC7"/>
<evidence type="ECO:0000313" key="2">
    <source>
        <dbReference type="EMBL" id="MBD2801241.1"/>
    </source>
</evidence>
<feature type="transmembrane region" description="Helical" evidence="1">
    <location>
        <begin position="90"/>
        <end position="112"/>
    </location>
</feature>
<reference evidence="2" key="1">
    <citation type="submission" date="2020-09" db="EMBL/GenBank/DDBJ databases">
        <authorList>
            <person name="Palma L."/>
            <person name="Caballero P."/>
            <person name="Berry C."/>
            <person name="Del Valle E."/>
        </authorList>
    </citation>
    <scope>NUCLEOTIDE SEQUENCE</scope>
    <source>
        <strain evidence="2">M</strain>
    </source>
</reference>
<organism evidence="2">
    <name type="scientific">Xenorhabdus szentirmaii</name>
    <dbReference type="NCBI Taxonomy" id="290112"/>
    <lineage>
        <taxon>Bacteria</taxon>
        <taxon>Pseudomonadati</taxon>
        <taxon>Pseudomonadota</taxon>
        <taxon>Gammaproteobacteria</taxon>
        <taxon>Enterobacterales</taxon>
        <taxon>Morganellaceae</taxon>
        <taxon>Xenorhabdus</taxon>
    </lineage>
</organism>